<evidence type="ECO:0000259" key="9">
    <source>
        <dbReference type="PROSITE" id="PS50203"/>
    </source>
</evidence>
<dbReference type="AlphaFoldDB" id="A0A8J5Y3A0"/>
<dbReference type="PANTHER" id="PTHR10183:SF379">
    <property type="entry name" value="CALPAIN-5"/>
    <property type="match status" value="1"/>
</dbReference>
<keyword evidence="4 6" id="KW-0788">Thiol protease</keyword>
<reference evidence="10" key="1">
    <citation type="submission" date="2021-05" db="EMBL/GenBank/DDBJ databases">
        <title>The genome of the haptophyte Pavlova lutheri (Diacronema luteri, Pavlovales) - a model for lipid biosynthesis in eukaryotic algae.</title>
        <authorList>
            <person name="Hulatt C.J."/>
            <person name="Posewitz M.C."/>
        </authorList>
    </citation>
    <scope>NUCLEOTIDE SEQUENCE</scope>
    <source>
        <strain evidence="10">NIVA-4/92</strain>
    </source>
</reference>
<name>A0A8J5Y3A0_DIALT</name>
<dbReference type="PROSITE" id="PS50004">
    <property type="entry name" value="C2"/>
    <property type="match status" value="1"/>
</dbReference>
<accession>A0A8J5Y3A0</accession>
<proteinExistence type="inferred from homology"/>
<evidence type="ECO:0000313" key="10">
    <source>
        <dbReference type="EMBL" id="KAG8470710.1"/>
    </source>
</evidence>
<comment type="caution">
    <text evidence="10">The sequence shown here is derived from an EMBL/GenBank/DDBJ whole genome shotgun (WGS) entry which is preliminary data.</text>
</comment>
<evidence type="ECO:0000256" key="2">
    <source>
        <dbReference type="ARBA" id="ARBA00022670"/>
    </source>
</evidence>
<evidence type="ECO:0000256" key="5">
    <source>
        <dbReference type="PIRSR" id="PIRSR622684-1"/>
    </source>
</evidence>
<dbReference type="SMART" id="SM00230">
    <property type="entry name" value="CysPc"/>
    <property type="match status" value="1"/>
</dbReference>
<dbReference type="InterPro" id="IPR038765">
    <property type="entry name" value="Papain-like_cys_pep_sf"/>
</dbReference>
<dbReference type="EMBL" id="JAGTXO010000001">
    <property type="protein sequence ID" value="KAG8470710.1"/>
    <property type="molecule type" value="Genomic_DNA"/>
</dbReference>
<dbReference type="Gene3D" id="2.10.110.10">
    <property type="entry name" value="Cysteine Rich Protein"/>
    <property type="match status" value="1"/>
</dbReference>
<dbReference type="OrthoDB" id="424753at2759"/>
<evidence type="ECO:0000256" key="3">
    <source>
        <dbReference type="ARBA" id="ARBA00022801"/>
    </source>
</evidence>
<evidence type="ECO:0000313" key="11">
    <source>
        <dbReference type="Proteomes" id="UP000751190"/>
    </source>
</evidence>
<protein>
    <submittedName>
        <fullName evidence="10">Uncharacterized protein</fullName>
    </submittedName>
</protein>
<dbReference type="SMART" id="SM00239">
    <property type="entry name" value="C2"/>
    <property type="match status" value="1"/>
</dbReference>
<keyword evidence="3 6" id="KW-0378">Hydrolase</keyword>
<dbReference type="GO" id="GO:0004198">
    <property type="term" value="F:calcium-dependent cysteine-type endopeptidase activity"/>
    <property type="evidence" value="ECO:0007669"/>
    <property type="project" value="InterPro"/>
</dbReference>
<gene>
    <name evidence="10" type="ORF">KFE25_009131</name>
</gene>
<dbReference type="SUPFAM" id="SSF49562">
    <property type="entry name" value="C2 domain (Calcium/lipid-binding domain, CaLB)"/>
    <property type="match status" value="1"/>
</dbReference>
<feature type="active site" evidence="5 6">
    <location>
        <position position="275"/>
    </location>
</feature>
<sequence>MPALGRLRGKPSAPQEEVNADQQRGEVEVVVISASNLAAKDSNGSSDPYVRITCIEPTRSRKKTTTQKRMNLNPTWNERFFFADVAGNGRIVFDVFDADENGSDDLIGKVTIPLERLARNELSEANYEMIDGDIRLAVAFRPGKTGSTKGDVIDASLTPALLPGGPDGPQVVGRPFSDVQHDSDELLSEIRAIAEQLQRSAGRLFEDEDFAGPRSLFIEPKRVPDDFLDGGRKEVVMMPVHAAGSHAHQMLFYSEPGDVREIEPDDINQGEIGDCYLLAALSAIASQERLVKDLIVEDFGHLGLYGVKLCDWTGWRTIVVDDRLPCDARSRRQVFAHSDSGSEFWAAIFEKAWAKLHGNYEVIEGGDTADTLAYLTGGRCEQIAFKERPDPAAFWEELLAHFRVNEGDDEDCCFLSAGGAIGSRGGKEDPESVPKDDRGGLVSGHAYSVLELREALGHRLIKLRNPWGSFEWDGDWSDDSALWTPQAVAAFGFRKSADGEFWMSWADFLANFTRVGVVTTVPRAAPVVNVTGSWRAGLTAAGEDKWLTYNPRYLLQTSKRTTAHIMLTQPDTRALGGGGFLEMVVRVFLIGKSADVHAPLEAEQQLTGAMATVWGRKGTLSVEIDPAKGQHVVVVSLWAPGWEGEYGLSVALESRDVRLSLQELAPLRPPAEAAAEMRAKPVSNKCATCREPCALGRGSRYFKCVRWHDRPSCYQCANCHAPFETERSKLSYTHAAPGHGSAPPRGEPRSIHDVHEDRGRLGGYCKPCARDMFSPRCLHCNEPVDEGAYYTVSEPAQGRVHSHCYEQFRTSNAAKCVVCAKPVLGSYYPQPEGKVHTDCFDAYTAMTADKCIVCAKPLTGQFYDLPEGKVHAEGDCYDVHMEAKAPKCVACGKAVTGSFYELPEGACHAEGDCYDQHQARRR</sequence>
<dbReference type="InterPro" id="IPR022684">
    <property type="entry name" value="Calpain_cysteine_protease"/>
</dbReference>
<dbReference type="InterPro" id="IPR001300">
    <property type="entry name" value="Peptidase_C2_calpain_cat"/>
</dbReference>
<dbReference type="Gene3D" id="2.60.40.150">
    <property type="entry name" value="C2 domain"/>
    <property type="match status" value="1"/>
</dbReference>
<dbReference type="PRINTS" id="PR00704">
    <property type="entry name" value="CALPAIN"/>
</dbReference>
<dbReference type="Gene3D" id="3.90.70.10">
    <property type="entry name" value="Cysteine proteinases"/>
    <property type="match status" value="1"/>
</dbReference>
<dbReference type="CDD" id="cd00044">
    <property type="entry name" value="CysPc"/>
    <property type="match status" value="1"/>
</dbReference>
<dbReference type="PROSITE" id="PS50203">
    <property type="entry name" value="CALPAIN_CAT"/>
    <property type="match status" value="1"/>
</dbReference>
<dbReference type="GO" id="GO:0006508">
    <property type="term" value="P:proteolysis"/>
    <property type="evidence" value="ECO:0007669"/>
    <property type="project" value="UniProtKB-KW"/>
</dbReference>
<evidence type="ECO:0000259" key="8">
    <source>
        <dbReference type="PROSITE" id="PS50004"/>
    </source>
</evidence>
<keyword evidence="2 6" id="KW-0645">Protease</keyword>
<feature type="active site" evidence="5 6">
    <location>
        <position position="465"/>
    </location>
</feature>
<feature type="region of interest" description="Disordered" evidence="7">
    <location>
        <begin position="1"/>
        <end position="24"/>
    </location>
</feature>
<feature type="active site" evidence="5 6">
    <location>
        <position position="445"/>
    </location>
</feature>
<evidence type="ECO:0000256" key="4">
    <source>
        <dbReference type="ARBA" id="ARBA00022807"/>
    </source>
</evidence>
<evidence type="ECO:0000256" key="1">
    <source>
        <dbReference type="ARBA" id="ARBA00007623"/>
    </source>
</evidence>
<evidence type="ECO:0000256" key="6">
    <source>
        <dbReference type="PROSITE-ProRule" id="PRU00239"/>
    </source>
</evidence>
<dbReference type="CDD" id="cd00030">
    <property type="entry name" value="C2"/>
    <property type="match status" value="1"/>
</dbReference>
<keyword evidence="11" id="KW-1185">Reference proteome</keyword>
<dbReference type="InterPro" id="IPR036213">
    <property type="entry name" value="Calpain_III_sf"/>
</dbReference>
<evidence type="ECO:0000256" key="7">
    <source>
        <dbReference type="SAM" id="MobiDB-lite"/>
    </source>
</evidence>
<dbReference type="InterPro" id="IPR000008">
    <property type="entry name" value="C2_dom"/>
</dbReference>
<dbReference type="InterPro" id="IPR035892">
    <property type="entry name" value="C2_domain_sf"/>
</dbReference>
<dbReference type="PANTHER" id="PTHR10183">
    <property type="entry name" value="CALPAIN"/>
    <property type="match status" value="1"/>
</dbReference>
<dbReference type="SUPFAM" id="SSF54001">
    <property type="entry name" value="Cysteine proteinases"/>
    <property type="match status" value="1"/>
</dbReference>
<organism evidence="10 11">
    <name type="scientific">Diacronema lutheri</name>
    <name type="common">Unicellular marine alga</name>
    <name type="synonym">Monochrysis lutheri</name>
    <dbReference type="NCBI Taxonomy" id="2081491"/>
    <lineage>
        <taxon>Eukaryota</taxon>
        <taxon>Haptista</taxon>
        <taxon>Haptophyta</taxon>
        <taxon>Pavlovophyceae</taxon>
        <taxon>Pavlovales</taxon>
        <taxon>Pavlovaceae</taxon>
        <taxon>Diacronema</taxon>
    </lineage>
</organism>
<dbReference type="Pfam" id="PF00648">
    <property type="entry name" value="Peptidase_C2"/>
    <property type="match status" value="1"/>
</dbReference>
<dbReference type="Gene3D" id="2.60.120.380">
    <property type="match status" value="1"/>
</dbReference>
<feature type="domain" description="Calpain catalytic" evidence="9">
    <location>
        <begin position="204"/>
        <end position="521"/>
    </location>
</feature>
<feature type="region of interest" description="Disordered" evidence="7">
    <location>
        <begin position="733"/>
        <end position="753"/>
    </location>
</feature>
<feature type="domain" description="C2" evidence="8">
    <location>
        <begin position="7"/>
        <end position="127"/>
    </location>
</feature>
<comment type="similarity">
    <text evidence="1">Belongs to the peptidase C2 family.</text>
</comment>
<dbReference type="Proteomes" id="UP000751190">
    <property type="component" value="Unassembled WGS sequence"/>
</dbReference>
<dbReference type="SUPFAM" id="SSF49758">
    <property type="entry name" value="Calpain large subunit, middle domain (domain III)"/>
    <property type="match status" value="1"/>
</dbReference>
<dbReference type="InterPro" id="IPR000169">
    <property type="entry name" value="Pept_cys_AS"/>
</dbReference>
<dbReference type="PRINTS" id="PR00360">
    <property type="entry name" value="C2DOMAIN"/>
</dbReference>
<dbReference type="PROSITE" id="PS00139">
    <property type="entry name" value="THIOL_PROTEASE_CYS"/>
    <property type="match status" value="1"/>
</dbReference>
<dbReference type="Pfam" id="PF00168">
    <property type="entry name" value="C2"/>
    <property type="match status" value="1"/>
</dbReference>